<dbReference type="STRING" id="1210063.GCA_001612665_01413"/>
<dbReference type="RefSeq" id="WP_132369899.1">
    <property type="nucleotide sequence ID" value="NZ_SMFR01000002.1"/>
</dbReference>
<sequence length="313" mass="32670">MTSSNSDDLLAAVAATTVEDGYTLVCQVGRHAVVAAAVLRSHGALRVLDTRSAPLGDAEPSARMLSASGITPTPDRVAALDTERAHRAGRADLLLARAQTHRQYLATPVYLAGAHGGSIDAATVLAALGPVAEVVADVIAALVARASPSTRLDLTLTGISALGPVVESARIAVGERLAQARVIEATGVETGRTRIAAGAVRVVTEYPHVVGVLTHRICGGLLTQVIESVPVVPVTQLVIECKQPQRIAQTMRIRVDGDGGWLAVDTSAARQFPAGRYRLSVDPSRTEWGRLRVMADSGDSTEIPIEPERGIAA</sequence>
<dbReference type="AlphaFoldDB" id="A0A4R1FXZ2"/>
<dbReference type="EMBL" id="SMFR01000002">
    <property type="protein sequence ID" value="TCJ97708.1"/>
    <property type="molecule type" value="Genomic_DNA"/>
</dbReference>
<keyword evidence="2" id="KW-1185">Reference proteome</keyword>
<accession>A0A4R1FXZ2</accession>
<evidence type="ECO:0000313" key="1">
    <source>
        <dbReference type="EMBL" id="TCJ97708.1"/>
    </source>
</evidence>
<reference evidence="1 2" key="1">
    <citation type="submission" date="2019-03" db="EMBL/GenBank/DDBJ databases">
        <title>Genomic Encyclopedia of Type Strains, Phase IV (KMG-IV): sequencing the most valuable type-strain genomes for metagenomic binning, comparative biology and taxonomic classification.</title>
        <authorList>
            <person name="Goeker M."/>
        </authorList>
    </citation>
    <scope>NUCLEOTIDE SEQUENCE [LARGE SCALE GENOMIC DNA]</scope>
    <source>
        <strain evidence="1 2">DSM 44684</strain>
    </source>
</reference>
<gene>
    <name evidence="1" type="ORF">DFR71_3756</name>
</gene>
<name>A0A4R1FXZ2_9NOCA</name>
<organism evidence="1 2">
    <name type="scientific">Nocardia alba</name>
    <dbReference type="NCBI Taxonomy" id="225051"/>
    <lineage>
        <taxon>Bacteria</taxon>
        <taxon>Bacillati</taxon>
        <taxon>Actinomycetota</taxon>
        <taxon>Actinomycetes</taxon>
        <taxon>Mycobacteriales</taxon>
        <taxon>Nocardiaceae</taxon>
        <taxon>Nocardia</taxon>
    </lineage>
</organism>
<dbReference type="Proteomes" id="UP000294856">
    <property type="component" value="Unassembled WGS sequence"/>
</dbReference>
<evidence type="ECO:0000313" key="2">
    <source>
        <dbReference type="Proteomes" id="UP000294856"/>
    </source>
</evidence>
<comment type="caution">
    <text evidence="1">The sequence shown here is derived from an EMBL/GenBank/DDBJ whole genome shotgun (WGS) entry which is preliminary data.</text>
</comment>
<dbReference type="OrthoDB" id="10001627at2"/>
<proteinExistence type="predicted"/>
<protein>
    <submittedName>
        <fullName evidence="1">Uncharacterized protein</fullName>
    </submittedName>
</protein>